<reference evidence="1" key="1">
    <citation type="journal article" date="2011" name="Plant Physiol.">
        <title>Comprehensive sequence analysis of 24,783 barley full-length cDNAs derived from 12 clone libraries.</title>
        <authorList>
            <person name="Matsumoto T."/>
            <person name="Tanaka T."/>
            <person name="Sakai H."/>
            <person name="Amano N."/>
            <person name="Kanamori H."/>
            <person name="Kurita K."/>
            <person name="Kikuta A."/>
            <person name="Kamiya K."/>
            <person name="Yamamoto M."/>
            <person name="Ikawa H."/>
            <person name="Fujii N."/>
            <person name="Hori K."/>
            <person name="Itoh T."/>
            <person name="Sato K."/>
        </authorList>
    </citation>
    <scope>NUCLEOTIDE SEQUENCE</scope>
</reference>
<name>F2EBX7_HORVV</name>
<sequence>MNTSDPATRINIIARPRDLSFRPRICYTFTRSTNMLEINYYINSRDVFNPNSRVSSLSLHCQQSAVLEGCLRTDTS</sequence>
<organism evidence="1">
    <name type="scientific">Hordeum vulgare subsp. vulgare</name>
    <name type="common">Domesticated barley</name>
    <dbReference type="NCBI Taxonomy" id="112509"/>
    <lineage>
        <taxon>Eukaryota</taxon>
        <taxon>Viridiplantae</taxon>
        <taxon>Streptophyta</taxon>
        <taxon>Embryophyta</taxon>
        <taxon>Tracheophyta</taxon>
        <taxon>Spermatophyta</taxon>
        <taxon>Magnoliopsida</taxon>
        <taxon>Liliopsida</taxon>
        <taxon>Poales</taxon>
        <taxon>Poaceae</taxon>
        <taxon>BOP clade</taxon>
        <taxon>Pooideae</taxon>
        <taxon>Triticodae</taxon>
        <taxon>Triticeae</taxon>
        <taxon>Hordeinae</taxon>
        <taxon>Hordeum</taxon>
    </lineage>
</organism>
<dbReference type="AlphaFoldDB" id="F2EBX7"/>
<accession>F2EBX7</accession>
<dbReference type="EMBL" id="AK373652">
    <property type="protein sequence ID" value="BAK04849.1"/>
    <property type="molecule type" value="mRNA"/>
</dbReference>
<proteinExistence type="evidence at transcript level"/>
<evidence type="ECO:0000313" key="1">
    <source>
        <dbReference type="EMBL" id="BAK04849.1"/>
    </source>
</evidence>
<protein>
    <submittedName>
        <fullName evidence="1">Predicted protein</fullName>
    </submittedName>
</protein>